<dbReference type="AlphaFoldDB" id="A0A8S1RKJ8"/>
<accession>A0A8S1RKJ8</accession>
<dbReference type="Proteomes" id="UP000692954">
    <property type="component" value="Unassembled WGS sequence"/>
</dbReference>
<evidence type="ECO:0000313" key="2">
    <source>
        <dbReference type="EMBL" id="CAD8127394.1"/>
    </source>
</evidence>
<evidence type="ECO:0000256" key="1">
    <source>
        <dbReference type="SAM" id="MobiDB-lite"/>
    </source>
</evidence>
<name>A0A8S1RKJ8_9CILI</name>
<organism evidence="2 3">
    <name type="scientific">Paramecium sonneborni</name>
    <dbReference type="NCBI Taxonomy" id="65129"/>
    <lineage>
        <taxon>Eukaryota</taxon>
        <taxon>Sar</taxon>
        <taxon>Alveolata</taxon>
        <taxon>Ciliophora</taxon>
        <taxon>Intramacronucleata</taxon>
        <taxon>Oligohymenophorea</taxon>
        <taxon>Peniculida</taxon>
        <taxon>Parameciidae</taxon>
        <taxon>Paramecium</taxon>
    </lineage>
</organism>
<reference evidence="2" key="1">
    <citation type="submission" date="2021-01" db="EMBL/GenBank/DDBJ databases">
        <authorList>
            <consortium name="Genoscope - CEA"/>
            <person name="William W."/>
        </authorList>
    </citation>
    <scope>NUCLEOTIDE SEQUENCE</scope>
</reference>
<gene>
    <name evidence="2" type="ORF">PSON_ATCC_30995.1.T1760043</name>
</gene>
<feature type="region of interest" description="Disordered" evidence="1">
    <location>
        <begin position="169"/>
        <end position="197"/>
    </location>
</feature>
<dbReference type="EMBL" id="CAJJDN010000176">
    <property type="protein sequence ID" value="CAD8127394.1"/>
    <property type="molecule type" value="Genomic_DNA"/>
</dbReference>
<sequence length="498" mass="59225">MNSQKFYYGEDIIEKTREYQLSTQITSIARSKSENRGLIKLKSKSKTSNSPFSKSQLSALKNITEYHQSSAGQERIIKRKMLCIQRELPNQDISGSQLSSQNKITIIKAPFKKIQRSAEKTLSFSNKMKSHLHSFDNEQQFIQTLNQKDQKPERIDKLIKARLAKMINHTHQRSQQTEISSEKLRLPSQSSFRRESQKEFKDKKQVELKQQIYKLILTFEYTCQIYQGKNKLENFLGNEQKYVGYMNFTYNLTNLPLNIEGLGQMFKGTKYLLKTLKPCIPQNLEKLIFEDLECQKFRQLTFQFQIFYILNNHSELIDTFTNQVIRFSQRQSKECLDLYRIIEKQFLMKNFNDIEQIQKLFEKNFDQSYELLLNEAKSFCNLEIEYDYVKQLYCFCIKVQEALSQKIQYEGNKKQIYEKGFDFKTALSKIKSKDINHDKLFAQYIPQKHEIIHKLDQFENKFGRIESISNIQREQAKLADLKHNQLYEKILKLQKQIE</sequence>
<dbReference type="OrthoDB" id="302484at2759"/>
<evidence type="ECO:0000313" key="3">
    <source>
        <dbReference type="Proteomes" id="UP000692954"/>
    </source>
</evidence>
<keyword evidence="3" id="KW-1185">Reference proteome</keyword>
<protein>
    <submittedName>
        <fullName evidence="2">Uncharacterized protein</fullName>
    </submittedName>
</protein>
<proteinExistence type="predicted"/>
<comment type="caution">
    <text evidence="2">The sequence shown here is derived from an EMBL/GenBank/DDBJ whole genome shotgun (WGS) entry which is preliminary data.</text>
</comment>